<accession>A0A382MRQ2</accession>
<name>A0A382MRQ2_9ZZZZ</name>
<protein>
    <recommendedName>
        <fullName evidence="1">Transcriptional coactivator p15 (PC4) C-terminal domain-containing protein</fullName>
    </recommendedName>
</protein>
<feature type="domain" description="Transcriptional coactivator p15 (PC4) C-terminal" evidence="1">
    <location>
        <begin position="21"/>
        <end position="63"/>
    </location>
</feature>
<dbReference type="GO" id="GO:0006355">
    <property type="term" value="P:regulation of DNA-templated transcription"/>
    <property type="evidence" value="ECO:0007669"/>
    <property type="project" value="InterPro"/>
</dbReference>
<organism evidence="2">
    <name type="scientific">marine metagenome</name>
    <dbReference type="NCBI Taxonomy" id="408172"/>
    <lineage>
        <taxon>unclassified sequences</taxon>
        <taxon>metagenomes</taxon>
        <taxon>ecological metagenomes</taxon>
    </lineage>
</organism>
<dbReference type="Gene3D" id="2.30.31.10">
    <property type="entry name" value="Transcriptional Coactivator Pc4, Chain A"/>
    <property type="match status" value="1"/>
</dbReference>
<reference evidence="2" key="1">
    <citation type="submission" date="2018-05" db="EMBL/GenBank/DDBJ databases">
        <authorList>
            <person name="Lanie J.A."/>
            <person name="Ng W.-L."/>
            <person name="Kazmierczak K.M."/>
            <person name="Andrzejewski T.M."/>
            <person name="Davidsen T.M."/>
            <person name="Wayne K.J."/>
            <person name="Tettelin H."/>
            <person name="Glass J.I."/>
            <person name="Rusch D."/>
            <person name="Podicherti R."/>
            <person name="Tsui H.-C.T."/>
            <person name="Winkler M.E."/>
        </authorList>
    </citation>
    <scope>NUCLEOTIDE SEQUENCE</scope>
</reference>
<dbReference type="GO" id="GO:0003677">
    <property type="term" value="F:DNA binding"/>
    <property type="evidence" value="ECO:0007669"/>
    <property type="project" value="InterPro"/>
</dbReference>
<evidence type="ECO:0000313" key="2">
    <source>
        <dbReference type="EMBL" id="SVC51260.1"/>
    </source>
</evidence>
<dbReference type="AlphaFoldDB" id="A0A382MRQ2"/>
<dbReference type="SUPFAM" id="SSF54447">
    <property type="entry name" value="ssDNA-binding transcriptional regulator domain"/>
    <property type="match status" value="1"/>
</dbReference>
<proteinExistence type="predicted"/>
<gene>
    <name evidence="2" type="ORF">METZ01_LOCUS304114</name>
</gene>
<dbReference type="InterPro" id="IPR003173">
    <property type="entry name" value="PC4_C"/>
</dbReference>
<evidence type="ECO:0000259" key="1">
    <source>
        <dbReference type="Pfam" id="PF02229"/>
    </source>
</evidence>
<dbReference type="Pfam" id="PF02229">
    <property type="entry name" value="PC4"/>
    <property type="match status" value="1"/>
</dbReference>
<dbReference type="EMBL" id="UINC01095292">
    <property type="protein sequence ID" value="SVC51260.1"/>
    <property type="molecule type" value="Genomic_DNA"/>
</dbReference>
<dbReference type="InterPro" id="IPR009044">
    <property type="entry name" value="ssDNA-bd_transcriptional_reg"/>
</dbReference>
<sequence length="101" mass="12130">MIEIHEAPAIYEHVIFYDEEKQTQIRVVVSTFNGIEYLHIRKYYMDFDEEWKPTRDGINMPLDFHNSRELFRALTEILSLAESKAIIEENFKDLLDSIYLE</sequence>